<reference evidence="2" key="2">
    <citation type="journal article" date="2023" name="IMA Fungus">
        <title>Comparative genomic study of the Penicillium genus elucidates a diverse pangenome and 15 lateral gene transfer events.</title>
        <authorList>
            <person name="Petersen C."/>
            <person name="Sorensen T."/>
            <person name="Nielsen M.R."/>
            <person name="Sondergaard T.E."/>
            <person name="Sorensen J.L."/>
            <person name="Fitzpatrick D.A."/>
            <person name="Frisvad J.C."/>
            <person name="Nielsen K.L."/>
        </authorList>
    </citation>
    <scope>NUCLEOTIDE SEQUENCE</scope>
    <source>
        <strain evidence="2">IBT 16125</strain>
    </source>
</reference>
<keyword evidence="3" id="KW-1185">Reference proteome</keyword>
<sequence length="192" mass="21046">MLLDPGHPDGYPGSCYAIHTKLVGIDTGPEYLLYSPLPPTIHTLHHHALPKTEFPPPAPKGSPSSLQPRLNGATVGTGHNHSDSPSPPADRSMGSMIGALGLLPGFTTTEPVSDASDWRGDQTGEAQRRFKNRQDGWNLRDAWRGEQTRETQTLRHNWYTLPDLVNTNDVRNEAANATKETIEAEAQRGIQK</sequence>
<reference evidence="2" key="1">
    <citation type="submission" date="2022-12" db="EMBL/GenBank/DDBJ databases">
        <authorList>
            <person name="Petersen C."/>
        </authorList>
    </citation>
    <scope>NUCLEOTIDE SEQUENCE</scope>
    <source>
        <strain evidence="2">IBT 16125</strain>
    </source>
</reference>
<proteinExistence type="predicted"/>
<accession>A0AAD6G3R0</accession>
<name>A0AAD6G3R0_9EURO</name>
<dbReference type="EMBL" id="JAPVEA010000005">
    <property type="protein sequence ID" value="KAJ5454676.1"/>
    <property type="molecule type" value="Genomic_DNA"/>
</dbReference>
<dbReference type="AlphaFoldDB" id="A0AAD6G3R0"/>
<dbReference type="GeneID" id="81599257"/>
<organism evidence="2 3">
    <name type="scientific">Penicillium daleae</name>
    <dbReference type="NCBI Taxonomy" id="63821"/>
    <lineage>
        <taxon>Eukaryota</taxon>
        <taxon>Fungi</taxon>
        <taxon>Dikarya</taxon>
        <taxon>Ascomycota</taxon>
        <taxon>Pezizomycotina</taxon>
        <taxon>Eurotiomycetes</taxon>
        <taxon>Eurotiomycetidae</taxon>
        <taxon>Eurotiales</taxon>
        <taxon>Aspergillaceae</taxon>
        <taxon>Penicillium</taxon>
    </lineage>
</organism>
<dbReference type="Proteomes" id="UP001213681">
    <property type="component" value="Unassembled WGS sequence"/>
</dbReference>
<evidence type="ECO:0000313" key="2">
    <source>
        <dbReference type="EMBL" id="KAJ5454676.1"/>
    </source>
</evidence>
<evidence type="ECO:0000256" key="1">
    <source>
        <dbReference type="SAM" id="MobiDB-lite"/>
    </source>
</evidence>
<dbReference type="RefSeq" id="XP_056767632.1">
    <property type="nucleotide sequence ID" value="XM_056909014.1"/>
</dbReference>
<evidence type="ECO:0000313" key="3">
    <source>
        <dbReference type="Proteomes" id="UP001213681"/>
    </source>
</evidence>
<feature type="region of interest" description="Disordered" evidence="1">
    <location>
        <begin position="49"/>
        <end position="103"/>
    </location>
</feature>
<protein>
    <submittedName>
        <fullName evidence="2">Uncharacterized protein</fullName>
    </submittedName>
</protein>
<comment type="caution">
    <text evidence="2">The sequence shown here is derived from an EMBL/GenBank/DDBJ whole genome shotgun (WGS) entry which is preliminary data.</text>
</comment>
<gene>
    <name evidence="2" type="ORF">N7458_005632</name>
</gene>